<feature type="coiled-coil region" evidence="1">
    <location>
        <begin position="42"/>
        <end position="76"/>
    </location>
</feature>
<comment type="caution">
    <text evidence="3">The sequence shown here is derived from an EMBL/GenBank/DDBJ whole genome shotgun (WGS) entry which is preliminary data.</text>
</comment>
<feature type="region of interest" description="Disordered" evidence="2">
    <location>
        <begin position="216"/>
        <end position="277"/>
    </location>
</feature>
<gene>
    <name evidence="3" type="ORF">PHLCEN_2v1760</name>
</gene>
<reference evidence="3 4" key="1">
    <citation type="submission" date="2018-02" db="EMBL/GenBank/DDBJ databases">
        <title>Genome sequence of the basidiomycete white-rot fungus Phlebia centrifuga.</title>
        <authorList>
            <person name="Granchi Z."/>
            <person name="Peng M."/>
            <person name="de Vries R.P."/>
            <person name="Hilden K."/>
            <person name="Makela M.R."/>
            <person name="Grigoriev I."/>
            <person name="Riley R."/>
        </authorList>
    </citation>
    <scope>NUCLEOTIDE SEQUENCE [LARGE SCALE GENOMIC DNA]</scope>
    <source>
        <strain evidence="3 4">FBCC195</strain>
    </source>
</reference>
<keyword evidence="1" id="KW-0175">Coiled coil</keyword>
<feature type="compositionally biased region" description="Basic and acidic residues" evidence="2">
    <location>
        <begin position="340"/>
        <end position="352"/>
    </location>
</feature>
<dbReference type="Proteomes" id="UP000186601">
    <property type="component" value="Unassembled WGS sequence"/>
</dbReference>
<feature type="region of interest" description="Disordered" evidence="2">
    <location>
        <begin position="85"/>
        <end position="198"/>
    </location>
</feature>
<feature type="compositionally biased region" description="Polar residues" evidence="2">
    <location>
        <begin position="139"/>
        <end position="152"/>
    </location>
</feature>
<feature type="region of interest" description="Disordered" evidence="2">
    <location>
        <begin position="326"/>
        <end position="352"/>
    </location>
</feature>
<evidence type="ECO:0000313" key="3">
    <source>
        <dbReference type="EMBL" id="PSS34193.1"/>
    </source>
</evidence>
<organism evidence="3 4">
    <name type="scientific">Hermanssonia centrifuga</name>
    <dbReference type="NCBI Taxonomy" id="98765"/>
    <lineage>
        <taxon>Eukaryota</taxon>
        <taxon>Fungi</taxon>
        <taxon>Dikarya</taxon>
        <taxon>Basidiomycota</taxon>
        <taxon>Agaricomycotina</taxon>
        <taxon>Agaricomycetes</taxon>
        <taxon>Polyporales</taxon>
        <taxon>Meruliaceae</taxon>
        <taxon>Hermanssonia</taxon>
    </lineage>
</organism>
<name>A0A2R6RVZ9_9APHY</name>
<evidence type="ECO:0000256" key="1">
    <source>
        <dbReference type="SAM" id="Coils"/>
    </source>
</evidence>
<dbReference type="EMBL" id="MLYV02000143">
    <property type="protein sequence ID" value="PSS34193.1"/>
    <property type="molecule type" value="Genomic_DNA"/>
</dbReference>
<accession>A0A2R6RVZ9</accession>
<feature type="region of interest" description="Disordered" evidence="2">
    <location>
        <begin position="382"/>
        <end position="442"/>
    </location>
</feature>
<proteinExistence type="predicted"/>
<feature type="compositionally biased region" description="Polar residues" evidence="2">
    <location>
        <begin position="425"/>
        <end position="434"/>
    </location>
</feature>
<feature type="compositionally biased region" description="Polar residues" evidence="2">
    <location>
        <begin position="227"/>
        <end position="236"/>
    </location>
</feature>
<keyword evidence="4" id="KW-1185">Reference proteome</keyword>
<sequence>MQEKEWERNVEGWKTSIKHQAETIVQLRAESSQWKSQLLRFEDASRREMQDWKDQYQRAEQERQRLSSRVDELLAEQLKWNIHTNEESTPYSGRRQSMPDPLGILSGLVPPQTRRAATATARASPSKSNPLRTKAPPKSSMNTPPYNSNVNTTDREHTYVDAHPPIPHASGQSGRLYMSKHPPQAPQLQQHERPSQPRTTLIRRVQAVIEVPVKEEDADDEELLSDTQSIDSSRASGSRKKTLGIRVKPKPTATPRHTLKARRPRDDDDYVEDHIHQDDDEDDDLLLIGAECYPIFKVSKVTVRPSSELNAKDADKDGEVELHKHIENDGKEGNNGNVEANKEASGDTEDGVDKRANNLTIMEPDNIPKTAEQGENAGKYRGAAHAEADTNGNKEGLKKTGNNTHNDQISNELSKDADRHHSGNIDASQDNRSGLSDEGLDIHDSRSELGLDAQNNGGEGLNAAVAGGSVLCII</sequence>
<dbReference type="AlphaFoldDB" id="A0A2R6RVZ9"/>
<evidence type="ECO:0000256" key="2">
    <source>
        <dbReference type="SAM" id="MobiDB-lite"/>
    </source>
</evidence>
<feature type="compositionally biased region" description="Basic and acidic residues" evidence="2">
    <location>
        <begin position="413"/>
        <end position="423"/>
    </location>
</feature>
<feature type="compositionally biased region" description="Basic residues" evidence="2">
    <location>
        <begin position="237"/>
        <end position="249"/>
    </location>
</feature>
<feature type="compositionally biased region" description="Polar residues" evidence="2">
    <location>
        <begin position="400"/>
        <end position="412"/>
    </location>
</feature>
<feature type="compositionally biased region" description="Low complexity" evidence="2">
    <location>
        <begin position="113"/>
        <end position="123"/>
    </location>
</feature>
<evidence type="ECO:0000313" key="4">
    <source>
        <dbReference type="Proteomes" id="UP000186601"/>
    </source>
</evidence>
<dbReference type="OrthoDB" id="3269067at2759"/>
<protein>
    <submittedName>
        <fullName evidence="3">Uncharacterized protein</fullName>
    </submittedName>
</protein>